<dbReference type="FunFam" id="2.40.70.10:FF:000008">
    <property type="entry name" value="Cathepsin D"/>
    <property type="match status" value="1"/>
</dbReference>
<keyword evidence="10 14" id="KW-1015">Disulfide bond</keyword>
<dbReference type="InterPro" id="IPR034164">
    <property type="entry name" value="Pepsin-like_dom"/>
</dbReference>
<evidence type="ECO:0000256" key="2">
    <source>
        <dbReference type="ARBA" id="ARBA00007447"/>
    </source>
</evidence>
<reference evidence="18 19" key="1">
    <citation type="submission" date="2018-06" db="EMBL/GenBank/DDBJ databases">
        <title>Comparative genomics reveals the genomic features of Rhizophagus irregularis, R. cerebriforme, R. diaphanum and Gigaspora rosea, and their symbiotic lifestyle signature.</title>
        <authorList>
            <person name="Morin E."/>
            <person name="San Clemente H."/>
            <person name="Chen E.C.H."/>
            <person name="De La Providencia I."/>
            <person name="Hainaut M."/>
            <person name="Kuo A."/>
            <person name="Kohler A."/>
            <person name="Murat C."/>
            <person name="Tang N."/>
            <person name="Roy S."/>
            <person name="Loubradou J."/>
            <person name="Henrissat B."/>
            <person name="Grigoriev I.V."/>
            <person name="Corradi N."/>
            <person name="Roux C."/>
            <person name="Martin F.M."/>
        </authorList>
    </citation>
    <scope>NUCLEOTIDE SEQUENCE [LARGE SCALE GENOMIC DNA]</scope>
    <source>
        <strain evidence="18 19">DAOM 227022</strain>
    </source>
</reference>
<dbReference type="PROSITE" id="PS51767">
    <property type="entry name" value="PEPTIDASE_A1"/>
    <property type="match status" value="1"/>
</dbReference>
<evidence type="ECO:0000256" key="7">
    <source>
        <dbReference type="ARBA" id="ARBA00022801"/>
    </source>
</evidence>
<dbReference type="InterPro" id="IPR033121">
    <property type="entry name" value="PEPTIDASE_A1"/>
</dbReference>
<dbReference type="Gene3D" id="2.40.70.10">
    <property type="entry name" value="Acid Proteases"/>
    <property type="match status" value="2"/>
</dbReference>
<dbReference type="PANTHER" id="PTHR47966:SF75">
    <property type="entry name" value="ENDOPEPTIDASE (CTSD), PUTATIVE (AFU_ORTHOLOGUE AFUA_4G07040)-RELATED"/>
    <property type="match status" value="1"/>
</dbReference>
<evidence type="ECO:0000256" key="11">
    <source>
        <dbReference type="ARBA" id="ARBA00023180"/>
    </source>
</evidence>
<evidence type="ECO:0000256" key="13">
    <source>
        <dbReference type="PIRSR" id="PIRSR601461-1"/>
    </source>
</evidence>
<evidence type="ECO:0000256" key="12">
    <source>
        <dbReference type="ARBA" id="ARBA00023288"/>
    </source>
</evidence>
<dbReference type="GO" id="GO:0006508">
    <property type="term" value="P:proteolysis"/>
    <property type="evidence" value="ECO:0007669"/>
    <property type="project" value="UniProtKB-KW"/>
</dbReference>
<evidence type="ECO:0000256" key="1">
    <source>
        <dbReference type="ARBA" id="ARBA00004236"/>
    </source>
</evidence>
<evidence type="ECO:0000256" key="4">
    <source>
        <dbReference type="ARBA" id="ARBA00022670"/>
    </source>
</evidence>
<keyword evidence="3" id="KW-1003">Cell membrane</keyword>
<dbReference type="InterPro" id="IPR001461">
    <property type="entry name" value="Aspartic_peptidase_A1"/>
</dbReference>
<dbReference type="FunFam" id="2.40.70.10:FF:000060">
    <property type="entry name" value="Aspartic-type endopeptidase ctsD"/>
    <property type="match status" value="1"/>
</dbReference>
<evidence type="ECO:0000313" key="18">
    <source>
        <dbReference type="EMBL" id="RIA93908.1"/>
    </source>
</evidence>
<dbReference type="InterPro" id="IPR021109">
    <property type="entry name" value="Peptidase_aspartic_dom_sf"/>
</dbReference>
<keyword evidence="4 15" id="KW-0645">Protease</keyword>
<evidence type="ECO:0000313" key="19">
    <source>
        <dbReference type="Proteomes" id="UP000265703"/>
    </source>
</evidence>
<dbReference type="CDD" id="cd05471">
    <property type="entry name" value="pepsin_like"/>
    <property type="match status" value="1"/>
</dbReference>
<keyword evidence="11" id="KW-0325">Glycoprotein</keyword>
<evidence type="ECO:0000256" key="8">
    <source>
        <dbReference type="ARBA" id="ARBA00023136"/>
    </source>
</evidence>
<keyword evidence="19" id="KW-1185">Reference proteome</keyword>
<organism evidence="18 19">
    <name type="scientific">Glomus cerebriforme</name>
    <dbReference type="NCBI Taxonomy" id="658196"/>
    <lineage>
        <taxon>Eukaryota</taxon>
        <taxon>Fungi</taxon>
        <taxon>Fungi incertae sedis</taxon>
        <taxon>Mucoromycota</taxon>
        <taxon>Glomeromycotina</taxon>
        <taxon>Glomeromycetes</taxon>
        <taxon>Glomerales</taxon>
        <taxon>Glomeraceae</taxon>
        <taxon>Glomus</taxon>
    </lineage>
</organism>
<name>A0A397T6L9_9GLOM</name>
<dbReference type="InterPro" id="IPR001969">
    <property type="entry name" value="Aspartic_peptidase_AS"/>
</dbReference>
<keyword evidence="6 15" id="KW-0064">Aspartyl protease</keyword>
<feature type="chain" id="PRO_5017266452" evidence="16">
    <location>
        <begin position="18"/>
        <end position="401"/>
    </location>
</feature>
<dbReference type="Pfam" id="PF00026">
    <property type="entry name" value="Asp"/>
    <property type="match status" value="1"/>
</dbReference>
<dbReference type="SUPFAM" id="SSF50630">
    <property type="entry name" value="Acid proteases"/>
    <property type="match status" value="1"/>
</dbReference>
<feature type="signal peptide" evidence="16">
    <location>
        <begin position="1"/>
        <end position="17"/>
    </location>
</feature>
<feature type="domain" description="Peptidase A1" evidence="17">
    <location>
        <begin position="88"/>
        <end position="401"/>
    </location>
</feature>
<dbReference type="GO" id="GO:0004190">
    <property type="term" value="F:aspartic-type endopeptidase activity"/>
    <property type="evidence" value="ECO:0007669"/>
    <property type="project" value="UniProtKB-KW"/>
</dbReference>
<evidence type="ECO:0000256" key="15">
    <source>
        <dbReference type="RuleBase" id="RU000454"/>
    </source>
</evidence>
<dbReference type="STRING" id="658196.A0A397T6L9"/>
<feature type="active site" evidence="13">
    <location>
        <position position="294"/>
    </location>
</feature>
<evidence type="ECO:0000256" key="5">
    <source>
        <dbReference type="ARBA" id="ARBA00022729"/>
    </source>
</evidence>
<evidence type="ECO:0000256" key="9">
    <source>
        <dbReference type="ARBA" id="ARBA00023145"/>
    </source>
</evidence>
<evidence type="ECO:0000256" key="16">
    <source>
        <dbReference type="SAM" id="SignalP"/>
    </source>
</evidence>
<evidence type="ECO:0000256" key="14">
    <source>
        <dbReference type="PIRSR" id="PIRSR601461-2"/>
    </source>
</evidence>
<dbReference type="OrthoDB" id="15189at2759"/>
<evidence type="ECO:0000256" key="10">
    <source>
        <dbReference type="ARBA" id="ARBA00023157"/>
    </source>
</evidence>
<dbReference type="Proteomes" id="UP000265703">
    <property type="component" value="Unassembled WGS sequence"/>
</dbReference>
<feature type="active site" evidence="13">
    <location>
        <position position="104"/>
    </location>
</feature>
<evidence type="ECO:0000256" key="3">
    <source>
        <dbReference type="ARBA" id="ARBA00022475"/>
    </source>
</evidence>
<dbReference type="AlphaFoldDB" id="A0A397T6L9"/>
<keyword evidence="8" id="KW-0472">Membrane</keyword>
<dbReference type="PANTHER" id="PTHR47966">
    <property type="entry name" value="BETA-SITE APP-CLEAVING ENZYME, ISOFORM A-RELATED"/>
    <property type="match status" value="1"/>
</dbReference>
<dbReference type="PRINTS" id="PR00792">
    <property type="entry name" value="PEPSIN"/>
</dbReference>
<sequence length="401" mass="43791">MNLAFLFFILSAVIINAEPLHTIKLTRGTNFLSGSMDAMEYVKYTKKSALNKYSRLISNQNIKSRRRHYRRANQETTVMQDEQNDLSYFGQITVGNQNFNVILDTGSSNLFVPNKGCTSLTCKNHNVFDPAKSPTFKPEGNPWKIQYGIGSASGITGIDNVQIGTFIAQNQIFGLANLISDDNAQHIPDGILGLAFDNLNTMDKNAPTLVSTLINQNVMNPIFSFHFSRAADVNDQGTFTLGGVDQTKFTGNINYNPVIATPAIKTIGLWTINLDDVVVNDQPIGFTGRSAIIDSGTSNIILPNADAAIVHQQIPGSQFVPDASAYVIPCDTTTVVSFKFGGINYAIQPKDLILVPLDQNNCVSTLLPILDLGPTTWLIGIPFLKNVYSVFDVANKNIGFA</sequence>
<evidence type="ECO:0000256" key="6">
    <source>
        <dbReference type="ARBA" id="ARBA00022750"/>
    </source>
</evidence>
<accession>A0A397T6L9</accession>
<keyword evidence="7 15" id="KW-0378">Hydrolase</keyword>
<feature type="disulfide bond" evidence="14">
    <location>
        <begin position="117"/>
        <end position="122"/>
    </location>
</feature>
<dbReference type="EMBL" id="QKYT01000094">
    <property type="protein sequence ID" value="RIA93908.1"/>
    <property type="molecule type" value="Genomic_DNA"/>
</dbReference>
<dbReference type="GO" id="GO:0005886">
    <property type="term" value="C:plasma membrane"/>
    <property type="evidence" value="ECO:0007669"/>
    <property type="project" value="UniProtKB-SubCell"/>
</dbReference>
<gene>
    <name evidence="18" type="ORF">C1645_761274</name>
</gene>
<feature type="disulfide bond" evidence="14">
    <location>
        <begin position="330"/>
        <end position="362"/>
    </location>
</feature>
<evidence type="ECO:0000259" key="17">
    <source>
        <dbReference type="PROSITE" id="PS51767"/>
    </source>
</evidence>
<keyword evidence="12" id="KW-0449">Lipoprotein</keyword>
<protein>
    <submittedName>
        <fullName evidence="18">Aspartic peptidase domain-containing protein</fullName>
    </submittedName>
</protein>
<comment type="caution">
    <text evidence="18">The sequence shown here is derived from an EMBL/GenBank/DDBJ whole genome shotgun (WGS) entry which is preliminary data.</text>
</comment>
<comment type="similarity">
    <text evidence="2 15">Belongs to the peptidase A1 family.</text>
</comment>
<keyword evidence="9" id="KW-0865">Zymogen</keyword>
<keyword evidence="5 16" id="KW-0732">Signal</keyword>
<proteinExistence type="inferred from homology"/>
<dbReference type="PROSITE" id="PS00141">
    <property type="entry name" value="ASP_PROTEASE"/>
    <property type="match status" value="2"/>
</dbReference>
<comment type="subcellular location">
    <subcellularLocation>
        <location evidence="1">Cell membrane</location>
    </subcellularLocation>
</comment>